<evidence type="ECO:0000313" key="1">
    <source>
        <dbReference type="EMBL" id="KAF5183998.1"/>
    </source>
</evidence>
<comment type="caution">
    <text evidence="1">The sequence shown here is derived from an EMBL/GenBank/DDBJ whole genome shotgun (WGS) entry which is preliminary data.</text>
</comment>
<name>A0A7J6VHC8_THATH</name>
<accession>A0A7J6VHC8</accession>
<dbReference type="EMBL" id="JABWDY010032685">
    <property type="protein sequence ID" value="KAF5183998.1"/>
    <property type="molecule type" value="Genomic_DNA"/>
</dbReference>
<protein>
    <submittedName>
        <fullName evidence="1">Uncharacterized protein</fullName>
    </submittedName>
</protein>
<evidence type="ECO:0000313" key="2">
    <source>
        <dbReference type="Proteomes" id="UP000554482"/>
    </source>
</evidence>
<gene>
    <name evidence="1" type="ORF">FRX31_026415</name>
</gene>
<proteinExistence type="predicted"/>
<organism evidence="1 2">
    <name type="scientific">Thalictrum thalictroides</name>
    <name type="common">Rue-anemone</name>
    <name type="synonym">Anemone thalictroides</name>
    <dbReference type="NCBI Taxonomy" id="46969"/>
    <lineage>
        <taxon>Eukaryota</taxon>
        <taxon>Viridiplantae</taxon>
        <taxon>Streptophyta</taxon>
        <taxon>Embryophyta</taxon>
        <taxon>Tracheophyta</taxon>
        <taxon>Spermatophyta</taxon>
        <taxon>Magnoliopsida</taxon>
        <taxon>Ranunculales</taxon>
        <taxon>Ranunculaceae</taxon>
        <taxon>Thalictroideae</taxon>
        <taxon>Thalictrum</taxon>
    </lineage>
</organism>
<dbReference type="Proteomes" id="UP000554482">
    <property type="component" value="Unassembled WGS sequence"/>
</dbReference>
<reference evidence="1 2" key="1">
    <citation type="submission" date="2020-06" db="EMBL/GenBank/DDBJ databases">
        <title>Transcriptomic and genomic resources for Thalictrum thalictroides and T. hernandezii: Facilitating candidate gene discovery in an emerging model plant lineage.</title>
        <authorList>
            <person name="Arias T."/>
            <person name="Riano-Pachon D.M."/>
            <person name="Di Stilio V.S."/>
        </authorList>
    </citation>
    <scope>NUCLEOTIDE SEQUENCE [LARGE SCALE GENOMIC DNA]</scope>
    <source>
        <strain evidence="2">cv. WT478/WT964</strain>
        <tissue evidence="1">Leaves</tissue>
    </source>
</reference>
<keyword evidence="2" id="KW-1185">Reference proteome</keyword>
<dbReference type="AlphaFoldDB" id="A0A7J6VHC8"/>
<sequence>MGSTRCGTAFRQTEIDGSLTSTLEENGRGICLRVISFKRSAIRKFRTIFIPAGDDFGGWGLLGAELRRALEGKNEEIHQTHQRVVPQPMGRRAIETFGQGRTFADMVSGGGSKDKSCRSGAKFKYPTGSTALVELSSDLEVDYLISLPPFSSWERDFCFSKWSKEAGVLSSEEIKDMGKDLTIQVKGIPLHFRIRSVMEEIAKACGHSWKVNDDSLDLVGGIPSISLANYDISKIPRIIYVVESGHRFPVVIEIVDIDKSKQEGVRKETLVRRAPIPVGPTDGPPPSRKPNDIVAVNMEYERPPGFETTEPRMMGRVQSPIQLMNPVTSPNRFDVLQGLNKEIIVGDEI</sequence>